<comment type="cofactor">
    <cofactor evidence="7">
        <name>Mg(2+)</name>
        <dbReference type="ChEBI" id="CHEBI:18420"/>
    </cofactor>
    <text evidence="7">Divalent metal ions. Mg(2+) is the most effective.</text>
</comment>
<dbReference type="GO" id="GO:0046872">
    <property type="term" value="F:metal ion binding"/>
    <property type="evidence" value="ECO:0007669"/>
    <property type="project" value="UniProtKB-KW"/>
</dbReference>
<evidence type="ECO:0000256" key="3">
    <source>
        <dbReference type="ARBA" id="ARBA00022801"/>
    </source>
</evidence>
<dbReference type="InterPro" id="IPR023214">
    <property type="entry name" value="HAD_sf"/>
</dbReference>
<comment type="similarity">
    <text evidence="1">Belongs to the HAD-like hydrolase superfamily. NagD family.</text>
</comment>
<dbReference type="SFLD" id="SFLDG01139">
    <property type="entry name" value="C2.A:_Pyridoxal_Phosphate_Phos"/>
    <property type="match status" value="1"/>
</dbReference>
<dbReference type="CDD" id="cd07530">
    <property type="entry name" value="HAD_Pase_UmpH-like"/>
    <property type="match status" value="1"/>
</dbReference>
<dbReference type="EMBL" id="FNDK01000008">
    <property type="protein sequence ID" value="SDH62348.1"/>
    <property type="molecule type" value="Genomic_DNA"/>
</dbReference>
<dbReference type="Proteomes" id="UP000199163">
    <property type="component" value="Unassembled WGS sequence"/>
</dbReference>
<accession>A0A1G8DXP7</accession>
<dbReference type="GO" id="GO:0016791">
    <property type="term" value="F:phosphatase activity"/>
    <property type="evidence" value="ECO:0007669"/>
    <property type="project" value="TreeGrafter"/>
</dbReference>
<feature type="active site" description="Nucleophile" evidence="5">
    <location>
        <position position="10"/>
    </location>
</feature>
<dbReference type="InterPro" id="IPR006354">
    <property type="entry name" value="HAD-SF_hydro_IIA_hyp1"/>
</dbReference>
<dbReference type="InterPro" id="IPR036412">
    <property type="entry name" value="HAD-like_sf"/>
</dbReference>
<keyword evidence="3" id="KW-0378">Hydrolase</keyword>
<keyword evidence="4 7" id="KW-0460">Magnesium</keyword>
<keyword evidence="9" id="KW-1185">Reference proteome</keyword>
<feature type="binding site" evidence="7">
    <location>
        <position position="206"/>
    </location>
    <ligand>
        <name>Mg(2+)</name>
        <dbReference type="ChEBI" id="CHEBI:18420"/>
    </ligand>
</feature>
<gene>
    <name evidence="8" type="ORF">SAMN05192534_10865</name>
</gene>
<keyword evidence="2 7" id="KW-0479">Metal-binding</keyword>
<feature type="binding site" evidence="6">
    <location>
        <position position="181"/>
    </location>
    <ligand>
        <name>substrate</name>
    </ligand>
</feature>
<evidence type="ECO:0000256" key="4">
    <source>
        <dbReference type="ARBA" id="ARBA00022842"/>
    </source>
</evidence>
<feature type="active site" description="Proton donor" evidence="5">
    <location>
        <position position="12"/>
    </location>
</feature>
<protein>
    <submittedName>
        <fullName evidence="8">4-nitrophenyl phosphatase</fullName>
    </submittedName>
</protein>
<dbReference type="PIRSF" id="PIRSF000915">
    <property type="entry name" value="PGP-type_phosphatase"/>
    <property type="match status" value="1"/>
</dbReference>
<evidence type="ECO:0000313" key="8">
    <source>
        <dbReference type="EMBL" id="SDH62348.1"/>
    </source>
</evidence>
<dbReference type="SFLD" id="SFLDS00003">
    <property type="entry name" value="Haloacid_Dehalogenase"/>
    <property type="match status" value="1"/>
</dbReference>
<evidence type="ECO:0000256" key="5">
    <source>
        <dbReference type="PIRSR" id="PIRSR000915-1"/>
    </source>
</evidence>
<evidence type="ECO:0000256" key="6">
    <source>
        <dbReference type="PIRSR" id="PIRSR000915-2"/>
    </source>
</evidence>
<feature type="binding site" evidence="7">
    <location>
        <position position="10"/>
    </location>
    <ligand>
        <name>Mg(2+)</name>
        <dbReference type="ChEBI" id="CHEBI:18420"/>
    </ligand>
</feature>
<evidence type="ECO:0000256" key="7">
    <source>
        <dbReference type="PIRSR" id="PIRSR000915-3"/>
    </source>
</evidence>
<dbReference type="GO" id="GO:0005737">
    <property type="term" value="C:cytoplasm"/>
    <property type="evidence" value="ECO:0007669"/>
    <property type="project" value="TreeGrafter"/>
</dbReference>
<dbReference type="FunFam" id="3.40.50.1000:FF:000053">
    <property type="entry name" value="TIGR01457 family HAD hydrolase"/>
    <property type="match status" value="1"/>
</dbReference>
<dbReference type="Gene3D" id="3.40.50.1000">
    <property type="entry name" value="HAD superfamily/HAD-like"/>
    <property type="match status" value="2"/>
</dbReference>
<dbReference type="Pfam" id="PF13242">
    <property type="entry name" value="Hydrolase_like"/>
    <property type="match status" value="1"/>
</dbReference>
<dbReference type="PANTHER" id="PTHR19288:SF46">
    <property type="entry name" value="HALOACID DEHALOGENASE-LIKE HYDROLASE DOMAIN-CONTAINING PROTEIN 2"/>
    <property type="match status" value="1"/>
</dbReference>
<reference evidence="9" key="1">
    <citation type="submission" date="2016-10" db="EMBL/GenBank/DDBJ databases">
        <authorList>
            <person name="Varghese N."/>
            <person name="Submissions S."/>
        </authorList>
    </citation>
    <scope>NUCLEOTIDE SEQUENCE [LARGE SCALE GENOMIC DNA]</scope>
    <source>
        <strain evidence="9">DSM 21632</strain>
    </source>
</reference>
<dbReference type="PANTHER" id="PTHR19288">
    <property type="entry name" value="4-NITROPHENYLPHOSPHATASE-RELATED"/>
    <property type="match status" value="1"/>
</dbReference>
<dbReference type="AlphaFoldDB" id="A0A1G8DXP7"/>
<name>A0A1G8DXP7_9BACI</name>
<dbReference type="RefSeq" id="WP_091272928.1">
    <property type="nucleotide sequence ID" value="NZ_FNDK01000008.1"/>
</dbReference>
<feature type="binding site" evidence="7">
    <location>
        <position position="12"/>
    </location>
    <ligand>
        <name>Mg(2+)</name>
        <dbReference type="ChEBI" id="CHEBI:18420"/>
    </ligand>
</feature>
<dbReference type="Pfam" id="PF13344">
    <property type="entry name" value="Hydrolase_6"/>
    <property type="match status" value="1"/>
</dbReference>
<dbReference type="SUPFAM" id="SSF56784">
    <property type="entry name" value="HAD-like"/>
    <property type="match status" value="1"/>
</dbReference>
<evidence type="ECO:0000256" key="1">
    <source>
        <dbReference type="ARBA" id="ARBA00006696"/>
    </source>
</evidence>
<evidence type="ECO:0000256" key="2">
    <source>
        <dbReference type="ARBA" id="ARBA00022723"/>
    </source>
</evidence>
<dbReference type="NCBIfam" id="TIGR01457">
    <property type="entry name" value="HAD-SF-IIA-hyp2"/>
    <property type="match status" value="1"/>
</dbReference>
<organism evidence="8 9">
    <name type="scientific">Alteribacillus persepolensis</name>
    <dbReference type="NCBI Taxonomy" id="568899"/>
    <lineage>
        <taxon>Bacteria</taxon>
        <taxon>Bacillati</taxon>
        <taxon>Bacillota</taxon>
        <taxon>Bacilli</taxon>
        <taxon>Bacillales</taxon>
        <taxon>Bacillaceae</taxon>
        <taxon>Alteribacillus</taxon>
    </lineage>
</organism>
<dbReference type="NCBIfam" id="TIGR01460">
    <property type="entry name" value="HAD-SF-IIA"/>
    <property type="match status" value="1"/>
</dbReference>
<dbReference type="OrthoDB" id="9810449at2"/>
<dbReference type="InterPro" id="IPR006357">
    <property type="entry name" value="HAD-SF_hydro_IIA"/>
</dbReference>
<evidence type="ECO:0000313" key="9">
    <source>
        <dbReference type="Proteomes" id="UP000199163"/>
    </source>
</evidence>
<proteinExistence type="inferred from homology"/>
<sequence length="254" mass="27379">MKTYSGYLLDLDGTMYRGGKPIPEAVEFVKKLRKNNLPYLFVTNNSSAAPEDVAARLQRMDVPCQEQDILTTSMAAAQYMNTRAQEKTVFVIGESGLVKAVQEAGFTIENTNPEFVIIGLDRQVTYEKLAAACLAVRNGASFISTNADKALPTDKGFMPGNGAVTAVVSVSTGVNPVFIGKPEPIMIQEAVKRLGIKAEEAVLIGDNYDTDILAGIRAGLDTVHVDTGVTSKDDVLIKEKLPTYTLSSLAEWGL</sequence>
<dbReference type="STRING" id="568899.SAMN05192534_10865"/>